<comment type="caution">
    <text evidence="2">The sequence shown here is derived from an EMBL/GenBank/DDBJ whole genome shotgun (WGS) entry which is preliminary data.</text>
</comment>
<accession>A0ABQ4DJV8</accession>
<dbReference type="EMBL" id="BONP01000004">
    <property type="protein sequence ID" value="GIG39277.1"/>
    <property type="molecule type" value="Genomic_DNA"/>
</dbReference>
<protein>
    <submittedName>
        <fullName evidence="2">Uncharacterized protein</fullName>
    </submittedName>
</protein>
<evidence type="ECO:0000256" key="1">
    <source>
        <dbReference type="SAM" id="MobiDB-lite"/>
    </source>
</evidence>
<evidence type="ECO:0000313" key="2">
    <source>
        <dbReference type="EMBL" id="GIG39277.1"/>
    </source>
</evidence>
<sequence length="283" mass="29600">MTAVRPFTRPAWDPAWSRHVLVDVVYDAMGRYCAACERPLTVGASLYDPGTGAFLGGTAREQPLAVLLPLCDGCAIATGGLPTPADVLHPATDVTFTLTDDSPLRYEPRTVDVDGVPTRVVVAVGATAAGRATVRHYGLNGAADRAGAAPTRPRLLPDDGLLADDPRPDLRTRTWDLAEGFVPLLALEDPVAREAMVGRARTALTHSGFWSVWATVLGAAFPGSDLLPRLLLPPARVAAAGRLAAAARPPGPALVGHAGAFPGTRTDWLPPGWLPALLGAVPR</sequence>
<keyword evidence="3" id="KW-1185">Reference proteome</keyword>
<feature type="compositionally biased region" description="Low complexity" evidence="1">
    <location>
        <begin position="150"/>
        <end position="160"/>
    </location>
</feature>
<proteinExistence type="predicted"/>
<name>A0ABQ4DJV8_9CELL</name>
<organism evidence="2 3">
    <name type="scientific">Cellulomonas phragmiteti</name>
    <dbReference type="NCBI Taxonomy" id="478780"/>
    <lineage>
        <taxon>Bacteria</taxon>
        <taxon>Bacillati</taxon>
        <taxon>Actinomycetota</taxon>
        <taxon>Actinomycetes</taxon>
        <taxon>Micrococcales</taxon>
        <taxon>Cellulomonadaceae</taxon>
        <taxon>Cellulomonas</taxon>
    </lineage>
</organism>
<feature type="region of interest" description="Disordered" evidence="1">
    <location>
        <begin position="143"/>
        <end position="163"/>
    </location>
</feature>
<gene>
    <name evidence="2" type="ORF">Cph01nite_10390</name>
</gene>
<evidence type="ECO:0000313" key="3">
    <source>
        <dbReference type="Proteomes" id="UP000614741"/>
    </source>
</evidence>
<reference evidence="2 3" key="1">
    <citation type="submission" date="2021-01" db="EMBL/GenBank/DDBJ databases">
        <title>Whole genome shotgun sequence of Cellulomonas phragmiteti NBRC 110785.</title>
        <authorList>
            <person name="Komaki H."/>
            <person name="Tamura T."/>
        </authorList>
    </citation>
    <scope>NUCLEOTIDE SEQUENCE [LARGE SCALE GENOMIC DNA]</scope>
    <source>
        <strain evidence="2 3">NBRC 110785</strain>
    </source>
</reference>
<dbReference type="Proteomes" id="UP000614741">
    <property type="component" value="Unassembled WGS sequence"/>
</dbReference>
<dbReference type="RefSeq" id="WP_203671802.1">
    <property type="nucleotide sequence ID" value="NZ_BONP01000004.1"/>
</dbReference>